<reference evidence="3 4" key="1">
    <citation type="journal article" date="2024" name="J. Plant Pathol.">
        <title>Sequence and assembly of the genome of Seiridium unicorne, isolate CBS 538.82, causal agent of cypress canker disease.</title>
        <authorList>
            <person name="Scali E."/>
            <person name="Rocca G.D."/>
            <person name="Danti R."/>
            <person name="Garbelotto M."/>
            <person name="Barberini S."/>
            <person name="Baroncelli R."/>
            <person name="Emiliani G."/>
        </authorList>
    </citation>
    <scope>NUCLEOTIDE SEQUENCE [LARGE SCALE GENOMIC DNA]</scope>
    <source>
        <strain evidence="3 4">BM-138-508</strain>
    </source>
</reference>
<protein>
    <recommendedName>
        <fullName evidence="2">FHA domain-containing protein</fullName>
    </recommendedName>
</protein>
<name>A0ABR2UHM3_9PEZI</name>
<feature type="region of interest" description="Disordered" evidence="1">
    <location>
        <begin position="319"/>
        <end position="347"/>
    </location>
</feature>
<dbReference type="InterPro" id="IPR000253">
    <property type="entry name" value="FHA_dom"/>
</dbReference>
<keyword evidence="4" id="KW-1185">Reference proteome</keyword>
<evidence type="ECO:0000256" key="1">
    <source>
        <dbReference type="SAM" id="MobiDB-lite"/>
    </source>
</evidence>
<feature type="compositionally biased region" description="Acidic residues" evidence="1">
    <location>
        <begin position="326"/>
        <end position="339"/>
    </location>
</feature>
<comment type="caution">
    <text evidence="3">The sequence shown here is derived from an EMBL/GenBank/DDBJ whole genome shotgun (WGS) entry which is preliminary data.</text>
</comment>
<feature type="region of interest" description="Disordered" evidence="1">
    <location>
        <begin position="1"/>
        <end position="21"/>
    </location>
</feature>
<sequence length="577" mass="63145">MTMSPEKTAAGSIEAAEPTLPPVPFTNTVAGVKRPATALLPAFEPLSSSPGLPRPSKRQARDVCFGSSIHKYPTPVPTSSTGILSSSPPRVSRPALARTQSAVSERAPLSAVPAVELNENGEEILMGRSSNSSHYQLSANRLISRVHVRARYVPATTPLEPNRVEIKCTGWNGLKLHCQGKTWELRKNDTFTSETEDAEMMIDVQDARVMIQWPKRERHESMANLSDSSWDESPRSRPHRNADLLLSSPLRRQTRVQSPESPTPGIKSASASSSSLNAILANNVDEHVQIYEDPDEDEPELPKAIPDMDFSFAHTEVTNSFSSDLSEPDDENDPDEENDPIVHSFGPFGANLSNRMAAFTAVSPRQPSHMLSDNPTKMSSAEPEETPLPDHLDIEAITNHVVNQLAYSRLSSNPLSGILNNLPTEEKKDLSKKDLRRIIESTDCIGIIPRHGKDAAGKPLESEYYYVPEKDTDDSRRLAVTDGLRKPSLPTSPEMPQQPPTSIPLDTSSLPGAPGPTSPQLEKDAARAMSSTSSWKPAYERKQSYHKEDQKHEMQMKMSGLADGNAGSKAGFSEKSA</sequence>
<feature type="region of interest" description="Disordered" evidence="1">
    <location>
        <begin position="363"/>
        <end position="386"/>
    </location>
</feature>
<evidence type="ECO:0000313" key="4">
    <source>
        <dbReference type="Proteomes" id="UP001408356"/>
    </source>
</evidence>
<gene>
    <name evidence="3" type="ORF">SUNI508_11516</name>
</gene>
<organism evidence="3 4">
    <name type="scientific">Seiridium unicorne</name>
    <dbReference type="NCBI Taxonomy" id="138068"/>
    <lineage>
        <taxon>Eukaryota</taxon>
        <taxon>Fungi</taxon>
        <taxon>Dikarya</taxon>
        <taxon>Ascomycota</taxon>
        <taxon>Pezizomycotina</taxon>
        <taxon>Sordariomycetes</taxon>
        <taxon>Xylariomycetidae</taxon>
        <taxon>Amphisphaeriales</taxon>
        <taxon>Sporocadaceae</taxon>
        <taxon>Seiridium</taxon>
    </lineage>
</organism>
<dbReference type="EMBL" id="JARVKF010000432">
    <property type="protein sequence ID" value="KAK9413940.1"/>
    <property type="molecule type" value="Genomic_DNA"/>
</dbReference>
<evidence type="ECO:0000313" key="3">
    <source>
        <dbReference type="EMBL" id="KAK9413940.1"/>
    </source>
</evidence>
<dbReference type="Proteomes" id="UP001408356">
    <property type="component" value="Unassembled WGS sequence"/>
</dbReference>
<feature type="domain" description="FHA" evidence="2">
    <location>
        <begin position="124"/>
        <end position="177"/>
    </location>
</feature>
<dbReference type="PROSITE" id="PS50006">
    <property type="entry name" value="FHA_DOMAIN"/>
    <property type="match status" value="1"/>
</dbReference>
<feature type="compositionally biased region" description="Polar residues" evidence="1">
    <location>
        <begin position="363"/>
        <end position="379"/>
    </location>
</feature>
<evidence type="ECO:0000259" key="2">
    <source>
        <dbReference type="PROSITE" id="PS50006"/>
    </source>
</evidence>
<proteinExistence type="predicted"/>
<feature type="compositionally biased region" description="Basic and acidic residues" evidence="1">
    <location>
        <begin position="538"/>
        <end position="555"/>
    </location>
</feature>
<feature type="region of interest" description="Disordered" evidence="1">
    <location>
        <begin position="218"/>
        <end position="272"/>
    </location>
</feature>
<feature type="region of interest" description="Disordered" evidence="1">
    <location>
        <begin position="483"/>
        <end position="577"/>
    </location>
</feature>
<accession>A0ABR2UHM3</accession>